<evidence type="ECO:0000313" key="6">
    <source>
        <dbReference type="Proteomes" id="UP000398389"/>
    </source>
</evidence>
<dbReference type="OrthoDB" id="25002at2759"/>
<evidence type="ECO:0000256" key="2">
    <source>
        <dbReference type="SAM" id="MobiDB-lite"/>
    </source>
</evidence>
<evidence type="ECO:0000313" key="5">
    <source>
        <dbReference type="EMBL" id="VVT58628.1"/>
    </source>
</evidence>
<dbReference type="AlphaFoldDB" id="A0A5E8C9F0"/>
<dbReference type="Pfam" id="PF00134">
    <property type="entry name" value="Cyclin_N"/>
    <property type="match status" value="1"/>
</dbReference>
<dbReference type="GO" id="GO:0006357">
    <property type="term" value="P:regulation of transcription by RNA polymerase II"/>
    <property type="evidence" value="ECO:0007669"/>
    <property type="project" value="InterPro"/>
</dbReference>
<dbReference type="GeneID" id="43585115"/>
<name>A0A5E8C9F0_9ASCO</name>
<dbReference type="Gene3D" id="1.10.472.10">
    <property type="entry name" value="Cyclin-like"/>
    <property type="match status" value="2"/>
</dbReference>
<comment type="similarity">
    <text evidence="1">Belongs to the cyclin family.</text>
</comment>
<dbReference type="PANTHER" id="PTHR10026">
    <property type="entry name" value="CYCLIN"/>
    <property type="match status" value="1"/>
</dbReference>
<keyword evidence="1" id="KW-0195">Cyclin</keyword>
<reference evidence="5 6" key="1">
    <citation type="submission" date="2019-09" db="EMBL/GenBank/DDBJ databases">
        <authorList>
            <person name="Brejova B."/>
        </authorList>
    </citation>
    <scope>NUCLEOTIDE SEQUENCE [LARGE SCALE GENOMIC DNA]</scope>
</reference>
<protein>
    <recommendedName>
        <fullName evidence="4">Cyclin-like domain-containing protein</fullName>
    </recommendedName>
</protein>
<keyword evidence="3" id="KW-0472">Membrane</keyword>
<evidence type="ECO:0000256" key="1">
    <source>
        <dbReference type="RuleBase" id="RU000383"/>
    </source>
</evidence>
<dbReference type="InterPro" id="IPR006671">
    <property type="entry name" value="Cyclin_N"/>
</dbReference>
<feature type="region of interest" description="Disordered" evidence="2">
    <location>
        <begin position="338"/>
        <end position="381"/>
    </location>
</feature>
<feature type="compositionally biased region" description="Basic and acidic residues" evidence="2">
    <location>
        <begin position="356"/>
        <end position="366"/>
    </location>
</feature>
<dbReference type="InterPro" id="IPR013763">
    <property type="entry name" value="Cyclin-like_dom"/>
</dbReference>
<dbReference type="CDD" id="cd20546">
    <property type="entry name" value="CYCLIN_SpCG1C_ScCTK2-like_rpt2"/>
    <property type="match status" value="1"/>
</dbReference>
<keyword evidence="3" id="KW-1133">Transmembrane helix</keyword>
<evidence type="ECO:0000256" key="3">
    <source>
        <dbReference type="SAM" id="Phobius"/>
    </source>
</evidence>
<dbReference type="EMBL" id="CABVLU010000005">
    <property type="protein sequence ID" value="VVT58628.1"/>
    <property type="molecule type" value="Genomic_DNA"/>
</dbReference>
<dbReference type="RefSeq" id="XP_031856906.1">
    <property type="nucleotide sequence ID" value="XM_032001015.1"/>
</dbReference>
<dbReference type="SMART" id="SM00385">
    <property type="entry name" value="CYCLIN"/>
    <property type="match status" value="1"/>
</dbReference>
<dbReference type="InterPro" id="IPR036915">
    <property type="entry name" value="Cyclin-like_sf"/>
</dbReference>
<dbReference type="GO" id="GO:0016538">
    <property type="term" value="F:cyclin-dependent protein serine/threonine kinase regulator activity"/>
    <property type="evidence" value="ECO:0007669"/>
    <property type="project" value="InterPro"/>
</dbReference>
<sequence>MFPADHHRHHLTAILHTVPRTDLIRPIRIVEITDLMEVKEYLLLTDIVIITTNASSGITETLTMVQIITPTLLITAILTAAIIALTALPGIIQSKTNNVSIIHSFDGMPYHEEQLYRKKGIIFIISVAGLLKLNAMVIYAASVFFHRFYLRKSLKRYHHYNTAATALFLATKVEESTRKLRDVTIACTKVASKNPKLVVDEQLRDFWQWKDTILANEEVLLEALTFDLTLESPFEMLSHASDALQLQTEIRKSAWAFVNDSCQTSLCIMFPTKVILAAAIQWALKFRQMKLPEIRITNEAGEENLVEWTEHPSVKVSAEDRTAAMNVMTAVYESGSSAASIPKAPVPAPVPVNTPLHKETKRKRDSEDTDSNGAKKSKTEM</sequence>
<dbReference type="InterPro" id="IPR043198">
    <property type="entry name" value="Cyclin/Ssn8"/>
</dbReference>
<proteinExistence type="inferred from homology"/>
<feature type="transmembrane region" description="Helical" evidence="3">
    <location>
        <begin position="72"/>
        <end position="92"/>
    </location>
</feature>
<accession>A0A5E8C9F0</accession>
<keyword evidence="6" id="KW-1185">Reference proteome</keyword>
<evidence type="ECO:0000259" key="4">
    <source>
        <dbReference type="SMART" id="SM00385"/>
    </source>
</evidence>
<dbReference type="SUPFAM" id="SSF47954">
    <property type="entry name" value="Cyclin-like"/>
    <property type="match status" value="2"/>
</dbReference>
<keyword evidence="3" id="KW-0812">Transmembrane</keyword>
<feature type="domain" description="Cyclin-like" evidence="4">
    <location>
        <begin position="122"/>
        <end position="222"/>
    </location>
</feature>
<gene>
    <name evidence="5" type="ORF">SAPINGB_P006304</name>
</gene>
<feature type="transmembrane region" description="Helical" evidence="3">
    <location>
        <begin position="121"/>
        <end position="145"/>
    </location>
</feature>
<organism evidence="5 6">
    <name type="scientific">Magnusiomyces paraingens</name>
    <dbReference type="NCBI Taxonomy" id="2606893"/>
    <lineage>
        <taxon>Eukaryota</taxon>
        <taxon>Fungi</taxon>
        <taxon>Dikarya</taxon>
        <taxon>Ascomycota</taxon>
        <taxon>Saccharomycotina</taxon>
        <taxon>Dipodascomycetes</taxon>
        <taxon>Dipodascales</taxon>
        <taxon>Dipodascaceae</taxon>
        <taxon>Magnusiomyces</taxon>
    </lineage>
</organism>
<dbReference type="Proteomes" id="UP000398389">
    <property type="component" value="Unassembled WGS sequence"/>
</dbReference>